<gene>
    <name evidence="8" type="ORF">EMPS_09507</name>
</gene>
<organism evidence="8 9">
    <name type="scientific">Entomortierella parvispora</name>
    <dbReference type="NCBI Taxonomy" id="205924"/>
    <lineage>
        <taxon>Eukaryota</taxon>
        <taxon>Fungi</taxon>
        <taxon>Fungi incertae sedis</taxon>
        <taxon>Mucoromycota</taxon>
        <taxon>Mortierellomycotina</taxon>
        <taxon>Mortierellomycetes</taxon>
        <taxon>Mortierellales</taxon>
        <taxon>Mortierellaceae</taxon>
        <taxon>Entomortierella</taxon>
    </lineage>
</organism>
<dbReference type="InterPro" id="IPR036188">
    <property type="entry name" value="FAD/NAD-bd_sf"/>
</dbReference>
<keyword evidence="4" id="KW-0560">Oxidoreductase</keyword>
<feature type="domain" description="FAD-binding" evidence="7">
    <location>
        <begin position="5"/>
        <end position="182"/>
    </location>
</feature>
<sequence>MASKLHVLIVGAGIGGLMLAVLLERANISYEVFEKTKENRPLGSAISLHNSLMVIFEQLGLYKDILKMTKPFGALHLRKEDMTISGSLLARPPGIDCAEHYGDYNRVIARPDLVDLLLSQIPAYKIQYNKRVLRTKQDDEKVIITCSDNMSYMGSILVGADGAYSSVRQNMYANLKKEGKLSKSDSKPLGYSYDCVVGVTSPLDPALYPIVLDEYCEFECVLGKESPYSWWLMPLTENRIGWMVTQDVRMNGTDEDRNFGFSEWGPEAALDMCNQSRHLPCPYYGTFGDLIDRTPKDRISKVMLEDKYFESWYHGRTVLLGDACHKMQPFGGQGANMAILGALQLTNLLFDIYSTSQEEITRVFKEYHHMRRRPGKTSVEGSNSTGSLLHKKGPMADMIRRTVLNAVPKWAIKIASDKLNARRDQICFLPYVEMRGKFKKSQVNPPSRRMIPGVGIPRAV</sequence>
<evidence type="ECO:0000313" key="9">
    <source>
        <dbReference type="Proteomes" id="UP000827284"/>
    </source>
</evidence>
<keyword evidence="2" id="KW-0285">Flavoprotein</keyword>
<feature type="region of interest" description="Disordered" evidence="5">
    <location>
        <begin position="371"/>
        <end position="391"/>
    </location>
</feature>
<dbReference type="InterPro" id="IPR050562">
    <property type="entry name" value="FAD_mOase_fung"/>
</dbReference>
<reference evidence="8" key="2">
    <citation type="journal article" date="2022" name="Microbiol. Resour. Announc.">
        <title>Whole-Genome Sequence of Entomortierella parvispora E1425, a Mucoromycotan Fungus Associated with Burkholderiaceae-Related Endosymbiotic Bacteria.</title>
        <authorList>
            <person name="Herlambang A."/>
            <person name="Guo Y."/>
            <person name="Takashima Y."/>
            <person name="Narisawa K."/>
            <person name="Ohta H."/>
            <person name="Nishizawa T."/>
        </authorList>
    </citation>
    <scope>NUCLEOTIDE SEQUENCE</scope>
    <source>
        <strain evidence="8">E1425</strain>
    </source>
</reference>
<evidence type="ECO:0000256" key="3">
    <source>
        <dbReference type="ARBA" id="ARBA00022827"/>
    </source>
</evidence>
<feature type="transmembrane region" description="Helical" evidence="6">
    <location>
        <begin position="6"/>
        <end position="23"/>
    </location>
</feature>
<dbReference type="PANTHER" id="PTHR47356">
    <property type="entry name" value="FAD-DEPENDENT MONOOXYGENASE ASQG-RELATED"/>
    <property type="match status" value="1"/>
</dbReference>
<dbReference type="SUPFAM" id="SSF51905">
    <property type="entry name" value="FAD/NAD(P)-binding domain"/>
    <property type="match status" value="1"/>
</dbReference>
<dbReference type="PANTHER" id="PTHR47356:SF2">
    <property type="entry name" value="FAD-BINDING DOMAIN-CONTAINING PROTEIN-RELATED"/>
    <property type="match status" value="1"/>
</dbReference>
<keyword evidence="3" id="KW-0274">FAD</keyword>
<keyword evidence="9" id="KW-1185">Reference proteome</keyword>
<comment type="caution">
    <text evidence="8">The sequence shown here is derived from an EMBL/GenBank/DDBJ whole genome shotgun (WGS) entry which is preliminary data.</text>
</comment>
<evidence type="ECO:0000313" key="8">
    <source>
        <dbReference type="EMBL" id="GJJ77148.1"/>
    </source>
</evidence>
<dbReference type="Proteomes" id="UP000827284">
    <property type="component" value="Unassembled WGS sequence"/>
</dbReference>
<evidence type="ECO:0000256" key="2">
    <source>
        <dbReference type="ARBA" id="ARBA00022630"/>
    </source>
</evidence>
<keyword evidence="6" id="KW-1133">Transmembrane helix</keyword>
<proteinExistence type="inferred from homology"/>
<reference evidence="8" key="1">
    <citation type="submission" date="2021-11" db="EMBL/GenBank/DDBJ databases">
        <authorList>
            <person name="Herlambang A."/>
            <person name="Guo Y."/>
            <person name="Takashima Y."/>
            <person name="Nishizawa T."/>
        </authorList>
    </citation>
    <scope>NUCLEOTIDE SEQUENCE</scope>
    <source>
        <strain evidence="8">E1425</strain>
    </source>
</reference>
<dbReference type="Pfam" id="PF01494">
    <property type="entry name" value="FAD_binding_3"/>
    <property type="match status" value="2"/>
</dbReference>
<feature type="domain" description="FAD-binding" evidence="7">
    <location>
        <begin position="295"/>
        <end position="379"/>
    </location>
</feature>
<name>A0A9P3HIP3_9FUNG</name>
<evidence type="ECO:0000256" key="5">
    <source>
        <dbReference type="SAM" id="MobiDB-lite"/>
    </source>
</evidence>
<dbReference type="GO" id="GO:0004497">
    <property type="term" value="F:monooxygenase activity"/>
    <property type="evidence" value="ECO:0007669"/>
    <property type="project" value="InterPro"/>
</dbReference>
<dbReference type="OrthoDB" id="655030at2759"/>
<keyword evidence="6" id="KW-0472">Membrane</keyword>
<dbReference type="InterPro" id="IPR002938">
    <property type="entry name" value="FAD-bd"/>
</dbReference>
<dbReference type="GO" id="GO:0071949">
    <property type="term" value="F:FAD binding"/>
    <property type="evidence" value="ECO:0007669"/>
    <property type="project" value="InterPro"/>
</dbReference>
<evidence type="ECO:0000256" key="4">
    <source>
        <dbReference type="ARBA" id="ARBA00023002"/>
    </source>
</evidence>
<dbReference type="Gene3D" id="3.50.50.60">
    <property type="entry name" value="FAD/NAD(P)-binding domain"/>
    <property type="match status" value="1"/>
</dbReference>
<evidence type="ECO:0000256" key="6">
    <source>
        <dbReference type="SAM" id="Phobius"/>
    </source>
</evidence>
<keyword evidence="6" id="KW-0812">Transmembrane</keyword>
<comment type="similarity">
    <text evidence="1">Belongs to the paxM FAD-dependent monooxygenase family.</text>
</comment>
<accession>A0A9P3HIP3</accession>
<dbReference type="AlphaFoldDB" id="A0A9P3HIP3"/>
<dbReference type="PRINTS" id="PR00420">
    <property type="entry name" value="RNGMNOXGNASE"/>
</dbReference>
<evidence type="ECO:0000259" key="7">
    <source>
        <dbReference type="Pfam" id="PF01494"/>
    </source>
</evidence>
<dbReference type="EMBL" id="BQFW01000013">
    <property type="protein sequence ID" value="GJJ77148.1"/>
    <property type="molecule type" value="Genomic_DNA"/>
</dbReference>
<protein>
    <recommendedName>
        <fullName evidence="7">FAD-binding domain-containing protein</fullName>
    </recommendedName>
</protein>
<evidence type="ECO:0000256" key="1">
    <source>
        <dbReference type="ARBA" id="ARBA00007992"/>
    </source>
</evidence>